<comment type="catalytic activity">
    <reaction evidence="11">
        <text>Couples ATP hydrolysis with the unwinding of duplex DNA by translocating in the 3'-5' direction.</text>
        <dbReference type="EC" id="5.6.2.4"/>
    </reaction>
</comment>
<evidence type="ECO:0000256" key="13">
    <source>
        <dbReference type="ARBA" id="ARBA00048988"/>
    </source>
</evidence>
<evidence type="ECO:0000256" key="14">
    <source>
        <dbReference type="PROSITE-ProRule" id="PRU00560"/>
    </source>
</evidence>
<keyword evidence="5 14" id="KW-0347">Helicase</keyword>
<dbReference type="Gene3D" id="3.40.50.300">
    <property type="entry name" value="P-loop containing nucleotide triphosphate hydrolases"/>
    <property type="match status" value="3"/>
</dbReference>
<dbReference type="GO" id="GO:0004527">
    <property type="term" value="F:exonuclease activity"/>
    <property type="evidence" value="ECO:0007669"/>
    <property type="project" value="UniProtKB-KW"/>
</dbReference>
<dbReference type="Gene3D" id="3.90.320.10">
    <property type="match status" value="1"/>
</dbReference>
<keyword evidence="4 14" id="KW-0378">Hydrolase</keyword>
<protein>
    <recommendedName>
        <fullName evidence="12">DNA 3'-5' helicase</fullName>
        <ecNumber evidence="12">5.6.2.4</ecNumber>
    </recommendedName>
</protein>
<dbReference type="SUPFAM" id="SSF52540">
    <property type="entry name" value="P-loop containing nucleoside triphosphate hydrolases"/>
    <property type="match status" value="1"/>
</dbReference>
<evidence type="ECO:0000256" key="7">
    <source>
        <dbReference type="ARBA" id="ARBA00022840"/>
    </source>
</evidence>
<sequence length="1046" mass="113221">MSYTAAQVAALSGTSFAPAAQQESIICHPMTPLLVVAGAGAGKTATIAARAVYLAANKAVRPGNILGLTFTRKAAQEMRSRIVTLLGRFLQNAKSAGFEEELRALQTNPPTVTTYNAFAGKICRDYGLRVGIDPDARLITEAERWQIMNQIVMDWQEPLRTKKRPSSVVSAVLALAGKLTDNSLFVEQVKAELQANAADILDSAPVPRKKTPYKAAQDLAESLRVRAEYMDLVKAYMDFKQANSLIDFADQIGGARQIISRCPDVRDTLRLQYQKVFLDEFQDTSANQIDFLSALFADHPVTAVGDPNQAIYEWRGASRLALDSFTERFAPNEDADIKPLTTAWRNSAAVLEVANVQVDQLARPNTHLPQNPYSPVNLPKLTLAPSAQPGAVLGAYFATDVQEAQAVANWFANHWNRSGTAAVLCRNRASMAPIYEALAGAQVPAAIVGAGGLIESPAVADLIAALTVAFDAGRGDCLMRLLNKAKLGATDISALWHQARDIASEGGEGHVDAFLAEAVEAVRLGRIPQQLSALGKKRVAKLGRELAEIRALLSGPLTVLLRKAIQILDLDLDSALAGNESTASLALEQFLAVGSDFASRGGDLQDFLAWLEAAATEERGISMPEVPTQVGVVQILTIHAAKGLEWDSVAVVALSEGVLPSTAPRKGGTRTSSRWLTDESELPASMRADALTLPDLQIGPAPTHKDVDQAIAALREANGIADLIEDRRLAYVAFTRAKQNLLLTGAALRGGNSRPAAPSVFFDESVRAGLVGPLPGVEVPFPDKAELAQLVEAAPSPDVEVSWPGEPSEQNLALQEVASQVVKLAQDNPAERLSKEDLHWAKLLVAEAKEKPHPQVVLPRHMAATTVQHLGPELAMQLRRPVPAEPSDSAYLGTVFHSWVERHLTGRDEQQAETLEPAAARRLKKWQQNWLDMRLLEKYQVLEVEAERDIIAAGVRIIARIDAVMRAKETGRVHIMDWKTGRVPVGQDLESAKVQLELYRLAWAKSEGIEAANIDASLVYVGSSTWVTLDTAAWTGKQVEGIFRRL</sequence>
<keyword evidence="6" id="KW-0269">Exonuclease</keyword>
<dbReference type="Pfam" id="PF13361">
    <property type="entry name" value="UvrD_C"/>
    <property type="match status" value="1"/>
</dbReference>
<dbReference type="InterPro" id="IPR011604">
    <property type="entry name" value="PDDEXK-like_dom_sf"/>
</dbReference>
<evidence type="ECO:0000259" key="16">
    <source>
        <dbReference type="PROSITE" id="PS51217"/>
    </source>
</evidence>
<dbReference type="RefSeq" id="WP_024331246.1">
    <property type="nucleotide sequence ID" value="NZ_JASOXK010000003.1"/>
</dbReference>
<evidence type="ECO:0000313" key="17">
    <source>
        <dbReference type="EMBL" id="PKY72130.1"/>
    </source>
</evidence>
<evidence type="ECO:0000256" key="3">
    <source>
        <dbReference type="ARBA" id="ARBA00022763"/>
    </source>
</evidence>
<comment type="caution">
    <text evidence="17">The sequence shown here is derived from an EMBL/GenBank/DDBJ whole genome shotgun (WGS) entry which is preliminary data.</text>
</comment>
<dbReference type="EMBL" id="PKKO01000004">
    <property type="protein sequence ID" value="PKY72130.1"/>
    <property type="molecule type" value="Genomic_DNA"/>
</dbReference>
<dbReference type="InterPro" id="IPR038726">
    <property type="entry name" value="PDDEXK_AddAB-type"/>
</dbReference>
<organism evidence="17 18">
    <name type="scientific">Winkia neuii</name>
    <dbReference type="NCBI Taxonomy" id="33007"/>
    <lineage>
        <taxon>Bacteria</taxon>
        <taxon>Bacillati</taxon>
        <taxon>Actinomycetota</taxon>
        <taxon>Actinomycetes</taxon>
        <taxon>Actinomycetales</taxon>
        <taxon>Actinomycetaceae</taxon>
        <taxon>Winkia</taxon>
    </lineage>
</organism>
<dbReference type="InterPro" id="IPR014017">
    <property type="entry name" value="DNA_helicase_UvrD-like_C"/>
</dbReference>
<proteinExistence type="predicted"/>
<evidence type="ECO:0000256" key="6">
    <source>
        <dbReference type="ARBA" id="ARBA00022839"/>
    </source>
</evidence>
<dbReference type="Pfam" id="PF12705">
    <property type="entry name" value="PDDEXK_1"/>
    <property type="match status" value="1"/>
</dbReference>
<evidence type="ECO:0000256" key="8">
    <source>
        <dbReference type="ARBA" id="ARBA00023125"/>
    </source>
</evidence>
<dbReference type="GeneID" id="35867428"/>
<dbReference type="Proteomes" id="UP000235122">
    <property type="component" value="Unassembled WGS sequence"/>
</dbReference>
<evidence type="ECO:0000256" key="11">
    <source>
        <dbReference type="ARBA" id="ARBA00034617"/>
    </source>
</evidence>
<dbReference type="PROSITE" id="PS51217">
    <property type="entry name" value="UVRD_HELICASE_CTER"/>
    <property type="match status" value="1"/>
</dbReference>
<evidence type="ECO:0000313" key="18">
    <source>
        <dbReference type="Proteomes" id="UP000235122"/>
    </source>
</evidence>
<evidence type="ECO:0000256" key="12">
    <source>
        <dbReference type="ARBA" id="ARBA00034808"/>
    </source>
</evidence>
<dbReference type="Pfam" id="PF00580">
    <property type="entry name" value="UvrD-helicase"/>
    <property type="match status" value="1"/>
</dbReference>
<keyword evidence="10" id="KW-0413">Isomerase</keyword>
<dbReference type="InterPro" id="IPR000212">
    <property type="entry name" value="DNA_helicase_UvrD/REP"/>
</dbReference>
<feature type="binding site" evidence="14">
    <location>
        <begin position="37"/>
        <end position="44"/>
    </location>
    <ligand>
        <name>ATP</name>
        <dbReference type="ChEBI" id="CHEBI:30616"/>
    </ligand>
</feature>
<dbReference type="PANTHER" id="PTHR11070">
    <property type="entry name" value="UVRD / RECB / PCRA DNA HELICASE FAMILY MEMBER"/>
    <property type="match status" value="1"/>
</dbReference>
<dbReference type="GO" id="GO:0005829">
    <property type="term" value="C:cytosol"/>
    <property type="evidence" value="ECO:0007669"/>
    <property type="project" value="TreeGrafter"/>
</dbReference>
<name>A0A2I1ILX7_9ACTO</name>
<keyword evidence="8" id="KW-0238">DNA-binding</keyword>
<evidence type="ECO:0000256" key="5">
    <source>
        <dbReference type="ARBA" id="ARBA00022806"/>
    </source>
</evidence>
<dbReference type="GO" id="GO:0043138">
    <property type="term" value="F:3'-5' DNA helicase activity"/>
    <property type="evidence" value="ECO:0007669"/>
    <property type="project" value="UniProtKB-EC"/>
</dbReference>
<keyword evidence="3" id="KW-0227">DNA damage</keyword>
<evidence type="ECO:0000256" key="1">
    <source>
        <dbReference type="ARBA" id="ARBA00022722"/>
    </source>
</evidence>
<evidence type="ECO:0000256" key="2">
    <source>
        <dbReference type="ARBA" id="ARBA00022741"/>
    </source>
</evidence>
<feature type="domain" description="UvrD-like helicase C-terminal" evidence="16">
    <location>
        <begin position="348"/>
        <end position="643"/>
    </location>
</feature>
<reference evidence="17 18" key="1">
    <citation type="submission" date="2017-12" db="EMBL/GenBank/DDBJ databases">
        <title>Phylogenetic diversity of female urinary microbiome.</title>
        <authorList>
            <person name="Thomas-White K."/>
            <person name="Wolfe A.J."/>
        </authorList>
    </citation>
    <scope>NUCLEOTIDE SEQUENCE [LARGE SCALE GENOMIC DNA]</scope>
    <source>
        <strain evidence="17 18">UMB0402</strain>
    </source>
</reference>
<keyword evidence="1" id="KW-0540">Nuclease</keyword>
<dbReference type="PANTHER" id="PTHR11070:SF55">
    <property type="entry name" value="DNA 3'-5' HELICASE"/>
    <property type="match status" value="1"/>
</dbReference>
<evidence type="ECO:0000256" key="10">
    <source>
        <dbReference type="ARBA" id="ARBA00023235"/>
    </source>
</evidence>
<keyword evidence="7 14" id="KW-0067">ATP-binding</keyword>
<dbReference type="STRING" id="33007.HMPREF3198_00556"/>
<dbReference type="InterPro" id="IPR027417">
    <property type="entry name" value="P-loop_NTPase"/>
</dbReference>
<dbReference type="AlphaFoldDB" id="A0A2I1ILX7"/>
<dbReference type="PROSITE" id="PS51198">
    <property type="entry name" value="UVRD_HELICASE_ATP_BIND"/>
    <property type="match status" value="1"/>
</dbReference>
<dbReference type="GO" id="GO:0033202">
    <property type="term" value="C:DNA helicase complex"/>
    <property type="evidence" value="ECO:0007669"/>
    <property type="project" value="TreeGrafter"/>
</dbReference>
<dbReference type="GO" id="GO:0003677">
    <property type="term" value="F:DNA binding"/>
    <property type="evidence" value="ECO:0007669"/>
    <property type="project" value="UniProtKB-KW"/>
</dbReference>
<dbReference type="Gene3D" id="1.10.486.10">
    <property type="entry name" value="PCRA, domain 4"/>
    <property type="match status" value="1"/>
</dbReference>
<dbReference type="InterPro" id="IPR014016">
    <property type="entry name" value="UvrD-like_ATP-bd"/>
</dbReference>
<keyword evidence="9" id="KW-0234">DNA repair</keyword>
<evidence type="ECO:0000256" key="4">
    <source>
        <dbReference type="ARBA" id="ARBA00022801"/>
    </source>
</evidence>
<dbReference type="GO" id="GO:0000725">
    <property type="term" value="P:recombinational repair"/>
    <property type="evidence" value="ECO:0007669"/>
    <property type="project" value="TreeGrafter"/>
</dbReference>
<dbReference type="EC" id="5.6.2.4" evidence="12"/>
<gene>
    <name evidence="17" type="ORF">CYJ19_07980</name>
</gene>
<evidence type="ECO:0000259" key="15">
    <source>
        <dbReference type="PROSITE" id="PS51198"/>
    </source>
</evidence>
<feature type="domain" description="UvrD-like helicase ATP-binding" evidence="15">
    <location>
        <begin position="16"/>
        <end position="347"/>
    </location>
</feature>
<dbReference type="GO" id="GO:0005524">
    <property type="term" value="F:ATP binding"/>
    <property type="evidence" value="ECO:0007669"/>
    <property type="project" value="UniProtKB-UniRule"/>
</dbReference>
<accession>A0A2I1ILX7</accession>
<evidence type="ECO:0000256" key="9">
    <source>
        <dbReference type="ARBA" id="ARBA00023204"/>
    </source>
</evidence>
<keyword evidence="2 14" id="KW-0547">Nucleotide-binding</keyword>
<keyword evidence="18" id="KW-1185">Reference proteome</keyword>
<comment type="catalytic activity">
    <reaction evidence="13">
        <text>ATP + H2O = ADP + phosphate + H(+)</text>
        <dbReference type="Rhea" id="RHEA:13065"/>
        <dbReference type="ChEBI" id="CHEBI:15377"/>
        <dbReference type="ChEBI" id="CHEBI:15378"/>
        <dbReference type="ChEBI" id="CHEBI:30616"/>
        <dbReference type="ChEBI" id="CHEBI:43474"/>
        <dbReference type="ChEBI" id="CHEBI:456216"/>
        <dbReference type="EC" id="5.6.2.4"/>
    </reaction>
</comment>
<dbReference type="CDD" id="cd17932">
    <property type="entry name" value="DEXQc_UvrD"/>
    <property type="match status" value="1"/>
</dbReference>